<keyword evidence="1" id="KW-1185">Reference proteome</keyword>
<reference evidence="2" key="1">
    <citation type="submission" date="2016-11" db="UniProtKB">
        <authorList>
            <consortium name="WormBaseParasite"/>
        </authorList>
    </citation>
    <scope>IDENTIFICATION</scope>
</reference>
<sequence>MEPERERNSKARRRAEIVPLFGAPRGPGIKKTCNGAAAAAENGVLTKNCNRWLPLHPPSGHRATLNVGHRRHLQIQRPIRSTVI</sequence>
<proteinExistence type="predicted"/>
<organism evidence="1 2">
    <name type="scientific">Steinernema glaseri</name>
    <dbReference type="NCBI Taxonomy" id="37863"/>
    <lineage>
        <taxon>Eukaryota</taxon>
        <taxon>Metazoa</taxon>
        <taxon>Ecdysozoa</taxon>
        <taxon>Nematoda</taxon>
        <taxon>Chromadorea</taxon>
        <taxon>Rhabditida</taxon>
        <taxon>Tylenchina</taxon>
        <taxon>Panagrolaimomorpha</taxon>
        <taxon>Strongyloidoidea</taxon>
        <taxon>Steinernematidae</taxon>
        <taxon>Steinernema</taxon>
    </lineage>
</organism>
<name>A0A1I7XWU9_9BILA</name>
<evidence type="ECO:0000313" key="1">
    <source>
        <dbReference type="Proteomes" id="UP000095287"/>
    </source>
</evidence>
<evidence type="ECO:0000313" key="2">
    <source>
        <dbReference type="WBParaSite" id="L893_g1040.t1"/>
    </source>
</evidence>
<dbReference type="Proteomes" id="UP000095287">
    <property type="component" value="Unplaced"/>
</dbReference>
<dbReference type="AlphaFoldDB" id="A0A1I7XWU9"/>
<protein>
    <submittedName>
        <fullName evidence="2">Uncharacterized protein</fullName>
    </submittedName>
</protein>
<dbReference type="WBParaSite" id="L893_g1040.t1">
    <property type="protein sequence ID" value="L893_g1040.t1"/>
    <property type="gene ID" value="L893_g1040"/>
</dbReference>
<accession>A0A1I7XWU9</accession>